<dbReference type="InterPro" id="IPR026147">
    <property type="entry name" value="Rab3GAP1_conserved"/>
</dbReference>
<evidence type="ECO:0000313" key="8">
    <source>
        <dbReference type="Proteomes" id="UP000253551"/>
    </source>
</evidence>
<proteinExistence type="inferred from homology"/>
<feature type="domain" description="Rab3GAP catalytic subunit conserved" evidence="6">
    <location>
        <begin position="575"/>
        <end position="717"/>
    </location>
</feature>
<comment type="caution">
    <text evidence="7">The sequence shown here is derived from an EMBL/GenBank/DDBJ whole genome shotgun (WGS) entry which is preliminary data.</text>
</comment>
<gene>
    <name evidence="7" type="primary">RAB3GAP1_2</name>
    <name evidence="7" type="ORF">CU098_009403</name>
</gene>
<dbReference type="EMBL" id="PJQM01002307">
    <property type="protein sequence ID" value="RCH96450.1"/>
    <property type="molecule type" value="Genomic_DNA"/>
</dbReference>
<dbReference type="Pfam" id="PF13890">
    <property type="entry name" value="Rab3-GTPase_cat"/>
    <property type="match status" value="1"/>
</dbReference>
<evidence type="ECO:0000256" key="5">
    <source>
        <dbReference type="ARBA" id="ARBA00022490"/>
    </source>
</evidence>
<dbReference type="InterPro" id="IPR045700">
    <property type="entry name" value="Rab3GAP1"/>
</dbReference>
<evidence type="ECO:0000256" key="1">
    <source>
        <dbReference type="ARBA" id="ARBA00004496"/>
    </source>
</evidence>
<dbReference type="OrthoDB" id="17346at2759"/>
<evidence type="ECO:0000256" key="4">
    <source>
        <dbReference type="ARBA" id="ARBA00022468"/>
    </source>
</evidence>
<comment type="subcellular location">
    <subcellularLocation>
        <location evidence="1">Cytoplasm</location>
    </subcellularLocation>
</comment>
<evidence type="ECO:0000256" key="2">
    <source>
        <dbReference type="ARBA" id="ARBA00008856"/>
    </source>
</evidence>
<sequence length="727" mass="84016">MSTKQRQSSTCSEDLSRYEFVDYTTASDFEKLVTLIEETLLSWGLHDGVLLDTQHQETLSLGEETFEFSYHYQPTPTDNKDLSFFDIYRFSTKSFHPLHRWTGHDRLMVLKPMLKKKIFHANPSTVYLSQAKYLISSCAVAFQNIGCRVPVFVPVGQGRHDLYTGYMLTTQTDTAYDQTETRYSMTLTTPPTSPLNSLDGLKALFLQKLSVFRENEGKVHVHLVGILTYGVGQPGDTDNVWLSAIYTYNLKNWFDERWKEWEPVEKRRISFSDDFDDWDQQEDTKTPMPLPFGSLNDPLRTLTLAAIFPSRHLSEFCWSPMDGLTASQWQIAREFAPASQQRAYLSRLLQNAVHSWIQDPANREYLAPYDEANEDASSDRVMRSLFGPNSSTDPITLIKSDQVETVLTRLFEPTQQEEPHERVRWKLHHGSTVPYRSFLWNMILYSLQTVAQQDAQQGRQQTNFIGFLRVVWLEVLKQIRWHWDHREPLPDLNPYLYNDNDKTLGIDLRYNMLHQKLAMVNCCIVRQSQEPMASEPMSDASSEEDSDVFVDAMDDEESSFVSLPCADQEAIQDPEKAEGQLEPHPTLTLLQTGQVMQIPITQDPGFMTEDMVTEQADVLRSLGTSDDATQKRARLQSAQLLSDMQAFKAANPYACLEDFVRWYSPRDWVDGQLSTRMSEPNNIWQELWQSSKRIPCSRQKPLFDMKKEVEKALFYLETLSVHDMFAM</sequence>
<accession>A0A367K2R1</accession>
<evidence type="ECO:0000313" key="7">
    <source>
        <dbReference type="EMBL" id="RCH96450.1"/>
    </source>
</evidence>
<organism evidence="7 8">
    <name type="scientific">Rhizopus stolonifer</name>
    <name type="common">Rhizopus nigricans</name>
    <dbReference type="NCBI Taxonomy" id="4846"/>
    <lineage>
        <taxon>Eukaryota</taxon>
        <taxon>Fungi</taxon>
        <taxon>Fungi incertae sedis</taxon>
        <taxon>Mucoromycota</taxon>
        <taxon>Mucoromycotina</taxon>
        <taxon>Mucoromycetes</taxon>
        <taxon>Mucorales</taxon>
        <taxon>Mucorineae</taxon>
        <taxon>Rhizopodaceae</taxon>
        <taxon>Rhizopus</taxon>
    </lineage>
</organism>
<dbReference type="GO" id="GO:0005737">
    <property type="term" value="C:cytoplasm"/>
    <property type="evidence" value="ECO:0007669"/>
    <property type="project" value="UniProtKB-SubCell"/>
</dbReference>
<comment type="similarity">
    <text evidence="2">Belongs to the Rab3-GAP catalytic subunit family.</text>
</comment>
<keyword evidence="5" id="KW-0963">Cytoplasm</keyword>
<keyword evidence="8" id="KW-1185">Reference proteome</keyword>
<dbReference type="GO" id="GO:0005096">
    <property type="term" value="F:GTPase activator activity"/>
    <property type="evidence" value="ECO:0007669"/>
    <property type="project" value="UniProtKB-KW"/>
</dbReference>
<dbReference type="AlphaFoldDB" id="A0A367K2R1"/>
<dbReference type="STRING" id="4846.A0A367K2R1"/>
<reference evidence="7 8" key="1">
    <citation type="journal article" date="2018" name="G3 (Bethesda)">
        <title>Phylogenetic and Phylogenomic Definition of Rhizopus Species.</title>
        <authorList>
            <person name="Gryganskyi A.P."/>
            <person name="Golan J."/>
            <person name="Dolatabadi S."/>
            <person name="Mondo S."/>
            <person name="Robb S."/>
            <person name="Idnurm A."/>
            <person name="Muszewska A."/>
            <person name="Steczkiewicz K."/>
            <person name="Masonjones S."/>
            <person name="Liao H.L."/>
            <person name="Gajdeczka M.T."/>
            <person name="Anike F."/>
            <person name="Vuek A."/>
            <person name="Anishchenko I.M."/>
            <person name="Voigt K."/>
            <person name="de Hoog G.S."/>
            <person name="Smith M.E."/>
            <person name="Heitman J."/>
            <person name="Vilgalys R."/>
            <person name="Stajich J.E."/>
        </authorList>
    </citation>
    <scope>NUCLEOTIDE SEQUENCE [LARGE SCALE GENOMIC DNA]</scope>
    <source>
        <strain evidence="7 8">LSU 92-RS-03</strain>
    </source>
</reference>
<protein>
    <recommendedName>
        <fullName evidence="3">Rab3 GTPase-activating protein catalytic subunit</fullName>
    </recommendedName>
</protein>
<keyword evidence="4" id="KW-0343">GTPase activation</keyword>
<evidence type="ECO:0000259" key="6">
    <source>
        <dbReference type="Pfam" id="PF13890"/>
    </source>
</evidence>
<dbReference type="PANTHER" id="PTHR21422">
    <property type="entry name" value="RAB3 GTPASE-ACTIVATING PROTEIN CATALYTIC SUBUNIT"/>
    <property type="match status" value="1"/>
</dbReference>
<dbReference type="Proteomes" id="UP000253551">
    <property type="component" value="Unassembled WGS sequence"/>
</dbReference>
<dbReference type="PANTHER" id="PTHR21422:SF9">
    <property type="entry name" value="RAB3 GTPASE-ACTIVATING PROTEIN CATALYTIC SUBUNIT"/>
    <property type="match status" value="1"/>
</dbReference>
<name>A0A367K2R1_RHIST</name>
<evidence type="ECO:0000256" key="3">
    <source>
        <dbReference type="ARBA" id="ARBA00015817"/>
    </source>
</evidence>